<dbReference type="PANTHER" id="PTHR30273">
    <property type="entry name" value="PERIPLASMIC SIGNAL SENSOR AND SIGMA FACTOR ACTIVATOR FECR-RELATED"/>
    <property type="match status" value="1"/>
</dbReference>
<organism evidence="4 5">
    <name type="scientific">Sphingobacterium tabacisoli</name>
    <dbReference type="NCBI Taxonomy" id="2044855"/>
    <lineage>
        <taxon>Bacteria</taxon>
        <taxon>Pseudomonadati</taxon>
        <taxon>Bacteroidota</taxon>
        <taxon>Sphingobacteriia</taxon>
        <taxon>Sphingobacteriales</taxon>
        <taxon>Sphingobacteriaceae</taxon>
        <taxon>Sphingobacterium</taxon>
    </lineage>
</organism>
<dbReference type="Gene3D" id="3.55.50.30">
    <property type="match status" value="1"/>
</dbReference>
<dbReference type="Proteomes" id="UP001597440">
    <property type="component" value="Unassembled WGS sequence"/>
</dbReference>
<dbReference type="Pfam" id="PF16344">
    <property type="entry name" value="FecR_C"/>
    <property type="match status" value="1"/>
</dbReference>
<keyword evidence="1" id="KW-0472">Membrane</keyword>
<dbReference type="InterPro" id="IPR032508">
    <property type="entry name" value="FecR_C"/>
</dbReference>
<sequence>MTPEEYIDLYQKYIAGESTEDERNALFAYKDSFQMQDSTSLADQKKLRGKIYKNILHTLSSTRTVTRIPWWGRYAATVALILSIGIYFYVRDTDKGQPVAVLQGKSESMTPGLIDSSTVTLTLSNGAAVALDGADNGLLSANGVTGIKKLNQNEIQYDESKNIAFGVPATNKLYVPKGGQYRLTLADGTKVWLNANSTLSYPLTFKGLNRTVELSGEAYFEVAKNEKMPFVVTTKSATVQVLGTHFNISAYSDDNVEKTTLTEGLVKVLRNDKELILSPGEQSVVRHGQSDILLKKVDIRQALAWKDGLFVFKDNTLDEVMKQIARWYDMEVEYRGTPKENLIGGLYSKSKGLDELLKGLELTGVYKFKIEGRRIIVMD</sequence>
<accession>A0ABW5L328</accession>
<dbReference type="InterPro" id="IPR006860">
    <property type="entry name" value="FecR"/>
</dbReference>
<evidence type="ECO:0000259" key="2">
    <source>
        <dbReference type="Pfam" id="PF04773"/>
    </source>
</evidence>
<comment type="caution">
    <text evidence="4">The sequence shown here is derived from an EMBL/GenBank/DDBJ whole genome shotgun (WGS) entry which is preliminary data.</text>
</comment>
<keyword evidence="1" id="KW-0812">Transmembrane</keyword>
<keyword evidence="5" id="KW-1185">Reference proteome</keyword>
<evidence type="ECO:0000259" key="3">
    <source>
        <dbReference type="Pfam" id="PF16344"/>
    </source>
</evidence>
<feature type="transmembrane region" description="Helical" evidence="1">
    <location>
        <begin position="71"/>
        <end position="90"/>
    </location>
</feature>
<evidence type="ECO:0000313" key="5">
    <source>
        <dbReference type="Proteomes" id="UP001597440"/>
    </source>
</evidence>
<protein>
    <submittedName>
        <fullName evidence="4">FecR family protein</fullName>
    </submittedName>
</protein>
<evidence type="ECO:0000256" key="1">
    <source>
        <dbReference type="SAM" id="Phobius"/>
    </source>
</evidence>
<dbReference type="Gene3D" id="2.60.120.1440">
    <property type="match status" value="1"/>
</dbReference>
<dbReference type="InterPro" id="IPR012373">
    <property type="entry name" value="Ferrdict_sens_TM"/>
</dbReference>
<gene>
    <name evidence="4" type="ORF">ACFSQW_08455</name>
</gene>
<feature type="domain" description="FecR protein" evidence="2">
    <location>
        <begin position="174"/>
        <end position="266"/>
    </location>
</feature>
<dbReference type="PANTHER" id="PTHR30273:SF2">
    <property type="entry name" value="PROTEIN FECR"/>
    <property type="match status" value="1"/>
</dbReference>
<dbReference type="EMBL" id="JBHULD010000009">
    <property type="protein sequence ID" value="MFD2554420.1"/>
    <property type="molecule type" value="Genomic_DNA"/>
</dbReference>
<dbReference type="RefSeq" id="WP_210355013.1">
    <property type="nucleotide sequence ID" value="NZ_JAEQMU010000003.1"/>
</dbReference>
<name>A0ABW5L328_9SPHI</name>
<keyword evidence="1" id="KW-1133">Transmembrane helix</keyword>
<dbReference type="Pfam" id="PF04773">
    <property type="entry name" value="FecR"/>
    <property type="match status" value="1"/>
</dbReference>
<evidence type="ECO:0000313" key="4">
    <source>
        <dbReference type="EMBL" id="MFD2554420.1"/>
    </source>
</evidence>
<proteinExistence type="predicted"/>
<reference evidence="5" key="1">
    <citation type="journal article" date="2019" name="Int. J. Syst. Evol. Microbiol.">
        <title>The Global Catalogue of Microorganisms (GCM) 10K type strain sequencing project: providing services to taxonomists for standard genome sequencing and annotation.</title>
        <authorList>
            <consortium name="The Broad Institute Genomics Platform"/>
            <consortium name="The Broad Institute Genome Sequencing Center for Infectious Disease"/>
            <person name="Wu L."/>
            <person name="Ma J."/>
        </authorList>
    </citation>
    <scope>NUCLEOTIDE SEQUENCE [LARGE SCALE GENOMIC DNA]</scope>
    <source>
        <strain evidence="5">KCTC 52298</strain>
    </source>
</reference>
<feature type="domain" description="Protein FecR C-terminal" evidence="3">
    <location>
        <begin position="310"/>
        <end position="377"/>
    </location>
</feature>